<reference evidence="4 5" key="1">
    <citation type="submission" date="2023-07" db="EMBL/GenBank/DDBJ databases">
        <title>Sequencing the genomes of 1000 actinobacteria strains.</title>
        <authorList>
            <person name="Klenk H.-P."/>
        </authorList>
    </citation>
    <scope>NUCLEOTIDE SEQUENCE [LARGE SCALE GENOMIC DNA]</scope>
    <source>
        <strain evidence="4 5">DSM 19426</strain>
    </source>
</reference>
<dbReference type="Pfam" id="PF03976">
    <property type="entry name" value="PPK2"/>
    <property type="match status" value="1"/>
</dbReference>
<accession>A0ABU2BZJ6</accession>
<dbReference type="InterPro" id="IPR022488">
    <property type="entry name" value="PPK2-related"/>
</dbReference>
<dbReference type="InterPro" id="IPR022300">
    <property type="entry name" value="PPK2-rel_1"/>
</dbReference>
<name>A0ABU2BZJ6_9ACTN</name>
<gene>
    <name evidence="4" type="ORF">J2S63_003386</name>
</gene>
<evidence type="ECO:0000313" key="5">
    <source>
        <dbReference type="Proteomes" id="UP001183648"/>
    </source>
</evidence>
<evidence type="ECO:0000259" key="3">
    <source>
        <dbReference type="Pfam" id="PF03976"/>
    </source>
</evidence>
<dbReference type="Gene3D" id="3.40.50.300">
    <property type="entry name" value="P-loop containing nucleotide triphosphate hydrolases"/>
    <property type="match status" value="1"/>
</dbReference>
<dbReference type="InterPro" id="IPR016898">
    <property type="entry name" value="Polyphosphate_phosphotransfera"/>
</dbReference>
<feature type="domain" description="Polyphosphate kinase-2-related" evidence="3">
    <location>
        <begin position="31"/>
        <end position="256"/>
    </location>
</feature>
<dbReference type="PIRSF" id="PIRSF028756">
    <property type="entry name" value="PPK2_prd"/>
    <property type="match status" value="1"/>
</dbReference>
<evidence type="ECO:0000313" key="4">
    <source>
        <dbReference type="EMBL" id="MDR7363833.1"/>
    </source>
</evidence>
<dbReference type="EMBL" id="JAVDYG010000001">
    <property type="protein sequence ID" value="MDR7363833.1"/>
    <property type="molecule type" value="Genomic_DNA"/>
</dbReference>
<dbReference type="PANTHER" id="PTHR34383:SF3">
    <property type="entry name" value="POLYPHOSPHATE:AMP PHOSPHOTRANSFERASE"/>
    <property type="match status" value="1"/>
</dbReference>
<dbReference type="RefSeq" id="WP_310304699.1">
    <property type="nucleotide sequence ID" value="NZ_BAAAPS010000005.1"/>
</dbReference>
<evidence type="ECO:0000256" key="2">
    <source>
        <dbReference type="ARBA" id="ARBA00022777"/>
    </source>
</evidence>
<dbReference type="PANTHER" id="PTHR34383">
    <property type="entry name" value="POLYPHOSPHATE:AMP PHOSPHOTRANSFERASE-RELATED"/>
    <property type="match status" value="1"/>
</dbReference>
<protein>
    <submittedName>
        <fullName evidence="4">PPK2 family polyphosphate:nucleotide phosphotransferase</fullName>
    </submittedName>
</protein>
<keyword evidence="2" id="KW-0418">Kinase</keyword>
<proteinExistence type="predicted"/>
<evidence type="ECO:0000256" key="1">
    <source>
        <dbReference type="ARBA" id="ARBA00022679"/>
    </source>
</evidence>
<organism evidence="4 5">
    <name type="scientific">Nocardioides marmoribigeumensis</name>
    <dbReference type="NCBI Taxonomy" id="433649"/>
    <lineage>
        <taxon>Bacteria</taxon>
        <taxon>Bacillati</taxon>
        <taxon>Actinomycetota</taxon>
        <taxon>Actinomycetes</taxon>
        <taxon>Propionibacteriales</taxon>
        <taxon>Nocardioidaceae</taxon>
        <taxon>Nocardioides</taxon>
    </lineage>
</organism>
<dbReference type="SUPFAM" id="SSF52540">
    <property type="entry name" value="P-loop containing nucleoside triphosphate hydrolases"/>
    <property type="match status" value="1"/>
</dbReference>
<comment type="caution">
    <text evidence="4">The sequence shown here is derived from an EMBL/GenBank/DDBJ whole genome shotgun (WGS) entry which is preliminary data.</text>
</comment>
<keyword evidence="1" id="KW-0808">Transferase</keyword>
<keyword evidence="5" id="KW-1185">Reference proteome</keyword>
<dbReference type="Proteomes" id="UP001183648">
    <property type="component" value="Unassembled WGS sequence"/>
</dbReference>
<dbReference type="InterPro" id="IPR027417">
    <property type="entry name" value="P-loop_NTPase"/>
</dbReference>
<sequence length="284" mass="32511">MGFREELRVLPGPVDLVGYDTKATPGWDREDKDGGKEALDVLGPEMADLQERLFAHGVEGNDDRRVLVVLQGMDTCGKGGIVKDAAGLMEPQGLHIRSFKKPTEEELSHDFLWRIRKALPGPGMIGVFDRSHYEDVLIGRVHELAPADEIERRYDAINEFEAELVDSGYTLLKVMLHASKERQAERLLERLEDPTKWWKFNPADLDEREYWDDYMSAYEIALERTNTDVAPWFVVPAHRKWYRKLAVAHLLLETLRTIGLDWPTPDYDVEAEKKRLLESSPGLG</sequence>
<dbReference type="NCBIfam" id="TIGR03709">
    <property type="entry name" value="PPK2_rel_1"/>
    <property type="match status" value="1"/>
</dbReference>